<dbReference type="RefSeq" id="WP_209985930.1">
    <property type="nucleotide sequence ID" value="NZ_JAGINO010000017.1"/>
</dbReference>
<organism evidence="1 2">
    <name type="scientific">Azospirillum picis</name>
    <dbReference type="NCBI Taxonomy" id="488438"/>
    <lineage>
        <taxon>Bacteria</taxon>
        <taxon>Pseudomonadati</taxon>
        <taxon>Pseudomonadota</taxon>
        <taxon>Alphaproteobacteria</taxon>
        <taxon>Rhodospirillales</taxon>
        <taxon>Azospirillaceae</taxon>
        <taxon>Azospirillum</taxon>
    </lineage>
</organism>
<proteinExistence type="predicted"/>
<name>A0ABU0MQA1_9PROT</name>
<comment type="caution">
    <text evidence="1">The sequence shown here is derived from an EMBL/GenBank/DDBJ whole genome shotgun (WGS) entry which is preliminary data.</text>
</comment>
<dbReference type="Proteomes" id="UP001244552">
    <property type="component" value="Unassembled WGS sequence"/>
</dbReference>
<sequence length="77" mass="8268">MNDRQRMLDELMARASAQATPQPGIVPDPDYELVPAKPEGKKGVQCGKCGMKFDHNKVYGYACMSPGCPMGMGGTTC</sequence>
<evidence type="ECO:0000313" key="2">
    <source>
        <dbReference type="Proteomes" id="UP001244552"/>
    </source>
</evidence>
<gene>
    <name evidence="1" type="ORF">QO018_004272</name>
</gene>
<keyword evidence="2" id="KW-1185">Reference proteome</keyword>
<evidence type="ECO:0000313" key="1">
    <source>
        <dbReference type="EMBL" id="MDQ0535394.1"/>
    </source>
</evidence>
<reference evidence="1 2" key="1">
    <citation type="submission" date="2023-07" db="EMBL/GenBank/DDBJ databases">
        <title>Genomic Encyclopedia of Type Strains, Phase IV (KMG-IV): sequencing the most valuable type-strain genomes for metagenomic binning, comparative biology and taxonomic classification.</title>
        <authorList>
            <person name="Goeker M."/>
        </authorList>
    </citation>
    <scope>NUCLEOTIDE SEQUENCE [LARGE SCALE GENOMIC DNA]</scope>
    <source>
        <strain evidence="1 2">DSM 19922</strain>
    </source>
</reference>
<dbReference type="EMBL" id="JAUSVU010000017">
    <property type="protein sequence ID" value="MDQ0535394.1"/>
    <property type="molecule type" value="Genomic_DNA"/>
</dbReference>
<accession>A0ABU0MQA1</accession>
<protein>
    <submittedName>
        <fullName evidence="1">Uncharacterized protein</fullName>
    </submittedName>
</protein>